<sequence>HQQQPLSTSNAILPSNTISPTTTKAVINTVPFDETDSLKTHVRKGSSTKKSIEYQLLEEEIAPVSPPRNNTPIATDAFGLPVFVPPPPPIAANNIIRTGPSLSDPFDIQWSTAVLKNVATKTTTTSNGGINGTTHSPTAVAVADVPNPFTSESAPVNV</sequence>
<dbReference type="Proteomes" id="UP000887579">
    <property type="component" value="Unplaced"/>
</dbReference>
<reference evidence="2" key="1">
    <citation type="submission" date="2022-11" db="UniProtKB">
        <authorList>
            <consortium name="WormBaseParasite"/>
        </authorList>
    </citation>
    <scope>IDENTIFICATION</scope>
</reference>
<organism evidence="1 2">
    <name type="scientific">Panagrolaimus sp. ES5</name>
    <dbReference type="NCBI Taxonomy" id="591445"/>
    <lineage>
        <taxon>Eukaryota</taxon>
        <taxon>Metazoa</taxon>
        <taxon>Ecdysozoa</taxon>
        <taxon>Nematoda</taxon>
        <taxon>Chromadorea</taxon>
        <taxon>Rhabditida</taxon>
        <taxon>Tylenchina</taxon>
        <taxon>Panagrolaimomorpha</taxon>
        <taxon>Panagrolaimoidea</taxon>
        <taxon>Panagrolaimidae</taxon>
        <taxon>Panagrolaimus</taxon>
    </lineage>
</organism>
<evidence type="ECO:0000313" key="2">
    <source>
        <dbReference type="WBParaSite" id="ES5_v2.g27289.t1"/>
    </source>
</evidence>
<proteinExistence type="predicted"/>
<evidence type="ECO:0000313" key="1">
    <source>
        <dbReference type="Proteomes" id="UP000887579"/>
    </source>
</evidence>
<name>A0AC34GC91_9BILA</name>
<accession>A0AC34GC91</accession>
<protein>
    <submittedName>
        <fullName evidence="2">Uncharacterized protein</fullName>
    </submittedName>
</protein>
<dbReference type="WBParaSite" id="ES5_v2.g27289.t1">
    <property type="protein sequence ID" value="ES5_v2.g27289.t1"/>
    <property type="gene ID" value="ES5_v2.g27289"/>
</dbReference>